<proteinExistence type="predicted"/>
<organism evidence="1">
    <name type="scientific">Anguilla anguilla</name>
    <name type="common">European freshwater eel</name>
    <name type="synonym">Muraena anguilla</name>
    <dbReference type="NCBI Taxonomy" id="7936"/>
    <lineage>
        <taxon>Eukaryota</taxon>
        <taxon>Metazoa</taxon>
        <taxon>Chordata</taxon>
        <taxon>Craniata</taxon>
        <taxon>Vertebrata</taxon>
        <taxon>Euteleostomi</taxon>
        <taxon>Actinopterygii</taxon>
        <taxon>Neopterygii</taxon>
        <taxon>Teleostei</taxon>
        <taxon>Anguilliformes</taxon>
        <taxon>Anguillidae</taxon>
        <taxon>Anguilla</taxon>
    </lineage>
</organism>
<name>A0A0E9TST8_ANGAN</name>
<dbReference type="AlphaFoldDB" id="A0A0E9TST8"/>
<reference evidence="1" key="2">
    <citation type="journal article" date="2015" name="Fish Shellfish Immunol.">
        <title>Early steps in the European eel (Anguilla anguilla)-Vibrio vulnificus interaction in the gills: Role of the RtxA13 toxin.</title>
        <authorList>
            <person name="Callol A."/>
            <person name="Pajuelo D."/>
            <person name="Ebbesson L."/>
            <person name="Teles M."/>
            <person name="MacKenzie S."/>
            <person name="Amaro C."/>
        </authorList>
    </citation>
    <scope>NUCLEOTIDE SEQUENCE</scope>
</reference>
<protein>
    <submittedName>
        <fullName evidence="1">Uncharacterized protein</fullName>
    </submittedName>
</protein>
<evidence type="ECO:0000313" key="1">
    <source>
        <dbReference type="EMBL" id="JAH55783.1"/>
    </source>
</evidence>
<dbReference type="EMBL" id="GBXM01052794">
    <property type="protein sequence ID" value="JAH55783.1"/>
    <property type="molecule type" value="Transcribed_RNA"/>
</dbReference>
<sequence>MCSNLLCEIAWIYHIPFQGNFCRTT</sequence>
<accession>A0A0E9TST8</accession>
<reference evidence="1" key="1">
    <citation type="submission" date="2014-11" db="EMBL/GenBank/DDBJ databases">
        <authorList>
            <person name="Amaro Gonzalez C."/>
        </authorList>
    </citation>
    <scope>NUCLEOTIDE SEQUENCE</scope>
</reference>